<dbReference type="InterPro" id="IPR003594">
    <property type="entry name" value="HATPase_dom"/>
</dbReference>
<comment type="function">
    <text evidence="14">Member of the two-component regulatory system NreB/NreC involved in the control of dissimilatory nitrate/nitrite reduction in response to oxygen. NreB functions as a direct oxygen sensor histidine kinase which is autophosphorylated, in the absence of oxygen, probably at the conserved histidine residue, and transfers its phosphate group probably to a conserved aspartate residue of NreC. NreB/NreC activates the expression of the nitrate (narGHJI) and nitrite (nir) reductase operons, as well as the putative nitrate transporter gene narT.</text>
</comment>
<keyword evidence="9" id="KW-0479">Metal-binding</keyword>
<feature type="transmembrane region" description="Helical" evidence="17">
    <location>
        <begin position="142"/>
        <end position="163"/>
    </location>
</feature>
<dbReference type="InterPro" id="IPR011712">
    <property type="entry name" value="Sig_transdc_His_kin_sub3_dim/P"/>
</dbReference>
<dbReference type="Pfam" id="PF07730">
    <property type="entry name" value="HisKA_3"/>
    <property type="match status" value="1"/>
</dbReference>
<comment type="subcellular location">
    <subcellularLocation>
        <location evidence="3">Cytoplasm</location>
    </subcellularLocation>
</comment>
<comment type="caution">
    <text evidence="19">The sequence shown here is derived from an EMBL/GenBank/DDBJ whole genome shotgun (WGS) entry which is preliminary data.</text>
</comment>
<keyword evidence="16" id="KW-0175">Coiled coil</keyword>
<evidence type="ECO:0000256" key="11">
    <source>
        <dbReference type="ARBA" id="ARBA00023004"/>
    </source>
</evidence>
<dbReference type="Gene3D" id="1.20.5.1930">
    <property type="match status" value="1"/>
</dbReference>
<feature type="domain" description="Histidine kinase" evidence="18">
    <location>
        <begin position="317"/>
        <end position="404"/>
    </location>
</feature>
<keyword evidence="7" id="KW-0963">Cytoplasm</keyword>
<name>A0ABQ2ITH1_9PSEU</name>
<keyword evidence="8" id="KW-0808">Transferase</keyword>
<dbReference type="PANTHER" id="PTHR24421">
    <property type="entry name" value="NITRATE/NITRITE SENSOR PROTEIN NARX-RELATED"/>
    <property type="match status" value="1"/>
</dbReference>
<dbReference type="Gene3D" id="3.30.565.10">
    <property type="entry name" value="Histidine kinase-like ATPase, C-terminal domain"/>
    <property type="match status" value="1"/>
</dbReference>
<evidence type="ECO:0000256" key="17">
    <source>
        <dbReference type="SAM" id="Phobius"/>
    </source>
</evidence>
<evidence type="ECO:0000256" key="9">
    <source>
        <dbReference type="ARBA" id="ARBA00022723"/>
    </source>
</evidence>
<feature type="transmembrane region" description="Helical" evidence="17">
    <location>
        <begin position="50"/>
        <end position="69"/>
    </location>
</feature>
<evidence type="ECO:0000256" key="14">
    <source>
        <dbReference type="ARBA" id="ARBA00024827"/>
    </source>
</evidence>
<feature type="coiled-coil region" evidence="16">
    <location>
        <begin position="166"/>
        <end position="200"/>
    </location>
</feature>
<evidence type="ECO:0000256" key="5">
    <source>
        <dbReference type="ARBA" id="ARBA00017322"/>
    </source>
</evidence>
<feature type="transmembrane region" description="Helical" evidence="17">
    <location>
        <begin position="76"/>
        <end position="98"/>
    </location>
</feature>
<reference evidence="20" key="1">
    <citation type="journal article" date="2019" name="Int. J. Syst. Evol. Microbiol.">
        <title>The Global Catalogue of Microorganisms (GCM) 10K type strain sequencing project: providing services to taxonomists for standard genome sequencing and annotation.</title>
        <authorList>
            <consortium name="The Broad Institute Genomics Platform"/>
            <consortium name="The Broad Institute Genome Sequencing Center for Infectious Disease"/>
            <person name="Wu L."/>
            <person name="Ma J."/>
        </authorList>
    </citation>
    <scope>NUCLEOTIDE SEQUENCE [LARGE SCALE GENOMIC DNA]</scope>
    <source>
        <strain evidence="20">CGMCC 4.7319</strain>
    </source>
</reference>
<keyword evidence="17" id="KW-0812">Transmembrane</keyword>
<evidence type="ECO:0000256" key="3">
    <source>
        <dbReference type="ARBA" id="ARBA00004496"/>
    </source>
</evidence>
<evidence type="ECO:0000256" key="6">
    <source>
        <dbReference type="ARBA" id="ARBA00022485"/>
    </source>
</evidence>
<dbReference type="Proteomes" id="UP000597656">
    <property type="component" value="Unassembled WGS sequence"/>
</dbReference>
<keyword evidence="17" id="KW-1133">Transmembrane helix</keyword>
<dbReference type="PIRSF" id="PIRSF037434">
    <property type="entry name" value="STHK_ChrS"/>
    <property type="match status" value="1"/>
</dbReference>
<evidence type="ECO:0000256" key="1">
    <source>
        <dbReference type="ARBA" id="ARBA00000085"/>
    </source>
</evidence>
<evidence type="ECO:0000256" key="8">
    <source>
        <dbReference type="ARBA" id="ARBA00022679"/>
    </source>
</evidence>
<evidence type="ECO:0000256" key="2">
    <source>
        <dbReference type="ARBA" id="ARBA00001966"/>
    </source>
</evidence>
<dbReference type="InterPro" id="IPR005467">
    <property type="entry name" value="His_kinase_dom"/>
</dbReference>
<evidence type="ECO:0000256" key="13">
    <source>
        <dbReference type="ARBA" id="ARBA00023014"/>
    </source>
</evidence>
<keyword evidence="12" id="KW-0902">Two-component regulatory system</keyword>
<evidence type="ECO:0000256" key="16">
    <source>
        <dbReference type="SAM" id="Coils"/>
    </source>
</evidence>
<dbReference type="PRINTS" id="PR00344">
    <property type="entry name" value="BCTRLSENSOR"/>
</dbReference>
<dbReference type="CDD" id="cd16917">
    <property type="entry name" value="HATPase_UhpB-NarQ-NarX-like"/>
    <property type="match status" value="1"/>
</dbReference>
<comment type="catalytic activity">
    <reaction evidence="1">
        <text>ATP + protein L-histidine = ADP + protein N-phospho-L-histidine.</text>
        <dbReference type="EC" id="2.7.13.3"/>
    </reaction>
</comment>
<dbReference type="SMART" id="SM00387">
    <property type="entry name" value="HATPase_c"/>
    <property type="match status" value="1"/>
</dbReference>
<comment type="cofactor">
    <cofactor evidence="2">
        <name>[4Fe-4S] cluster</name>
        <dbReference type="ChEBI" id="CHEBI:49883"/>
    </cofactor>
</comment>
<keyword evidence="13" id="KW-0411">Iron-sulfur</keyword>
<proteinExistence type="predicted"/>
<accession>A0ABQ2ITH1</accession>
<keyword evidence="20" id="KW-1185">Reference proteome</keyword>
<dbReference type="Pfam" id="PF02518">
    <property type="entry name" value="HATPase_c"/>
    <property type="match status" value="1"/>
</dbReference>
<dbReference type="SUPFAM" id="SSF55874">
    <property type="entry name" value="ATPase domain of HSP90 chaperone/DNA topoisomerase II/histidine kinase"/>
    <property type="match status" value="1"/>
</dbReference>
<sequence length="406" mass="43993">MNYPANLLGHATRLSHTWEGTRMSIPVARWPYVLLALLAAATTLDQRPVLAELVLCAVVAAWLAAGMTLKTSHQWVFAVGLTVLTGALVVLNPLFGFLTPVPYFYTFRTIDFPWQPPGIAAVAAIAGTAQAYGIDKSTVGGVAIWVAVMAGNAVPMCAYAFVLRRSDRQEADREEALAQAREANRRLAESLADNATLHEQLVVRAREAGVRDERQRMAREIHDTLAQGLTGIISQLRVADESTWRRHVTAAAELARESLDETRRSVSALRPEPLRTARLQEALTSVAEKWSALHDVPVRVVTTGQARPLAHEAEFALLRAAQEALANVARHARAGRVGVTLSYLENEVALDVRDDGRGFDHAQQGDGFGLEAMRQRVEGLAGTVQIESEPGAGTGVSARVPVEARA</sequence>
<keyword evidence="10" id="KW-0418">Kinase</keyword>
<keyword evidence="11" id="KW-0408">Iron</keyword>
<evidence type="ECO:0000313" key="19">
    <source>
        <dbReference type="EMBL" id="GGN29936.1"/>
    </source>
</evidence>
<organism evidence="19 20">
    <name type="scientific">Lentzea pudingi</name>
    <dbReference type="NCBI Taxonomy" id="1789439"/>
    <lineage>
        <taxon>Bacteria</taxon>
        <taxon>Bacillati</taxon>
        <taxon>Actinomycetota</taxon>
        <taxon>Actinomycetes</taxon>
        <taxon>Pseudonocardiales</taxon>
        <taxon>Pseudonocardiaceae</taxon>
        <taxon>Lentzea</taxon>
    </lineage>
</organism>
<evidence type="ECO:0000256" key="12">
    <source>
        <dbReference type="ARBA" id="ARBA00023012"/>
    </source>
</evidence>
<dbReference type="PROSITE" id="PS50109">
    <property type="entry name" value="HIS_KIN"/>
    <property type="match status" value="1"/>
</dbReference>
<dbReference type="InterPro" id="IPR036890">
    <property type="entry name" value="HATPase_C_sf"/>
</dbReference>
<evidence type="ECO:0000256" key="4">
    <source>
        <dbReference type="ARBA" id="ARBA00012438"/>
    </source>
</evidence>
<evidence type="ECO:0000259" key="18">
    <source>
        <dbReference type="PROSITE" id="PS50109"/>
    </source>
</evidence>
<dbReference type="EC" id="2.7.13.3" evidence="4"/>
<dbReference type="InterPro" id="IPR004358">
    <property type="entry name" value="Sig_transdc_His_kin-like_C"/>
</dbReference>
<gene>
    <name evidence="19" type="ORF">GCM10011609_87360</name>
</gene>
<evidence type="ECO:0000256" key="15">
    <source>
        <dbReference type="ARBA" id="ARBA00030800"/>
    </source>
</evidence>
<protein>
    <recommendedName>
        <fullName evidence="5">Oxygen sensor histidine kinase NreB</fullName>
        <ecNumber evidence="4">2.7.13.3</ecNumber>
    </recommendedName>
    <alternativeName>
        <fullName evidence="15">Nitrogen regulation protein B</fullName>
    </alternativeName>
</protein>
<dbReference type="EMBL" id="BMNC01000034">
    <property type="protein sequence ID" value="GGN29936.1"/>
    <property type="molecule type" value="Genomic_DNA"/>
</dbReference>
<dbReference type="InterPro" id="IPR050482">
    <property type="entry name" value="Sensor_HK_TwoCompSys"/>
</dbReference>
<evidence type="ECO:0000256" key="10">
    <source>
        <dbReference type="ARBA" id="ARBA00022777"/>
    </source>
</evidence>
<keyword evidence="17" id="KW-0472">Membrane</keyword>
<dbReference type="InterPro" id="IPR017205">
    <property type="entry name" value="Sig_transdc_His_kinase_ChrS"/>
</dbReference>
<dbReference type="PANTHER" id="PTHR24421:SF62">
    <property type="entry name" value="SENSORY TRANSDUCTION HISTIDINE KINASE"/>
    <property type="match status" value="1"/>
</dbReference>
<evidence type="ECO:0000313" key="20">
    <source>
        <dbReference type="Proteomes" id="UP000597656"/>
    </source>
</evidence>
<evidence type="ECO:0000256" key="7">
    <source>
        <dbReference type="ARBA" id="ARBA00022490"/>
    </source>
</evidence>
<keyword evidence="6" id="KW-0004">4Fe-4S</keyword>